<dbReference type="PRINTS" id="PR00463">
    <property type="entry name" value="EP450I"/>
</dbReference>
<dbReference type="AlphaFoldDB" id="A0A5C3QDV5"/>
<sequence>MRYHPQYRLRLAHDVARHIMLPSAALEALLVVHKPSTRVLIDLKWKIPLFLAFNLFWAILRLLFRSWIQAREAYRLGGACIPTVQGRCPGNIDILIKMMKALQTSYLLDVYLDLFKEYRCTTLNLRILWVDQIITMDQEHVKFLLATGFDKFWRGNLQKERMETFLGDGIFNRDDAIWKMHRSNARPFFVKDRIAHVDVFEKNFNRILSILLSYEAIDRPVDVQDLFGRFTMDSASEFLFGQSFNTLGGTLPIPWSAQTSKGPTSSSQGAAHLGAKGSATDDTWGEFVQAFESCQQNITRRARLGYIWPLFELFEDRSLKHQRTIRKWLDPLVSSALEDKKAARRMGVINALQEKTLLQHLVDSTDDLALIRDQLLSMLLASRDSTAVLITYTCYFLALHPDVLQRLRAEIIEHCGPHGSPDYDTLLQLRYLRAVINETLRLFPPVPLNIRESRADCTLPPADPTYATGDHTPLYMPGGVNIVWLPMLLHRNPVLWGPDADEFNPDRWLHPDRVAKCVANPFMYGPFSFGPRTCLGRGYGLNEASYFLVRLLQHFDEFKLHSESQPPESRPREEWKLKEGRQAKEQIWPAAAMTLFVKGGLWMRLKRSDAMLESL</sequence>
<comment type="similarity">
    <text evidence="2 9">Belongs to the cytochrome P450 family.</text>
</comment>
<dbReference type="GO" id="GO:0004497">
    <property type="term" value="F:monooxygenase activity"/>
    <property type="evidence" value="ECO:0007669"/>
    <property type="project" value="UniProtKB-KW"/>
</dbReference>
<dbReference type="SUPFAM" id="SSF48264">
    <property type="entry name" value="Cytochrome P450"/>
    <property type="match status" value="1"/>
</dbReference>
<keyword evidence="13" id="KW-1185">Reference proteome</keyword>
<evidence type="ECO:0000313" key="12">
    <source>
        <dbReference type="EMBL" id="TFK98348.1"/>
    </source>
</evidence>
<keyword evidence="11" id="KW-0812">Transmembrane</keyword>
<dbReference type="PRINTS" id="PR00385">
    <property type="entry name" value="P450"/>
</dbReference>
<evidence type="ECO:0000256" key="9">
    <source>
        <dbReference type="RuleBase" id="RU000461"/>
    </source>
</evidence>
<feature type="region of interest" description="Disordered" evidence="10">
    <location>
        <begin position="255"/>
        <end position="277"/>
    </location>
</feature>
<proteinExistence type="inferred from homology"/>
<feature type="binding site" description="axial binding residue" evidence="8">
    <location>
        <position position="534"/>
    </location>
    <ligand>
        <name>heme</name>
        <dbReference type="ChEBI" id="CHEBI:30413"/>
    </ligand>
    <ligandPart>
        <name>Fe</name>
        <dbReference type="ChEBI" id="CHEBI:18248"/>
    </ligandPart>
</feature>
<keyword evidence="4 8" id="KW-0479">Metal-binding</keyword>
<dbReference type="InterPro" id="IPR047146">
    <property type="entry name" value="Cyt_P450_E_CYP52_fungi"/>
</dbReference>
<reference evidence="12 13" key="1">
    <citation type="journal article" date="2019" name="Nat. Ecol. Evol.">
        <title>Megaphylogeny resolves global patterns of mushroom evolution.</title>
        <authorList>
            <person name="Varga T."/>
            <person name="Krizsan K."/>
            <person name="Foldi C."/>
            <person name="Dima B."/>
            <person name="Sanchez-Garcia M."/>
            <person name="Sanchez-Ramirez S."/>
            <person name="Szollosi G.J."/>
            <person name="Szarkandi J.G."/>
            <person name="Papp V."/>
            <person name="Albert L."/>
            <person name="Andreopoulos W."/>
            <person name="Angelini C."/>
            <person name="Antonin V."/>
            <person name="Barry K.W."/>
            <person name="Bougher N.L."/>
            <person name="Buchanan P."/>
            <person name="Buyck B."/>
            <person name="Bense V."/>
            <person name="Catcheside P."/>
            <person name="Chovatia M."/>
            <person name="Cooper J."/>
            <person name="Damon W."/>
            <person name="Desjardin D."/>
            <person name="Finy P."/>
            <person name="Geml J."/>
            <person name="Haridas S."/>
            <person name="Hughes K."/>
            <person name="Justo A."/>
            <person name="Karasinski D."/>
            <person name="Kautmanova I."/>
            <person name="Kiss B."/>
            <person name="Kocsube S."/>
            <person name="Kotiranta H."/>
            <person name="LaButti K.M."/>
            <person name="Lechner B.E."/>
            <person name="Liimatainen K."/>
            <person name="Lipzen A."/>
            <person name="Lukacs Z."/>
            <person name="Mihaltcheva S."/>
            <person name="Morgado L.N."/>
            <person name="Niskanen T."/>
            <person name="Noordeloos M.E."/>
            <person name="Ohm R.A."/>
            <person name="Ortiz-Santana B."/>
            <person name="Ovrebo C."/>
            <person name="Racz N."/>
            <person name="Riley R."/>
            <person name="Savchenko A."/>
            <person name="Shiryaev A."/>
            <person name="Soop K."/>
            <person name="Spirin V."/>
            <person name="Szebenyi C."/>
            <person name="Tomsovsky M."/>
            <person name="Tulloss R.E."/>
            <person name="Uehling J."/>
            <person name="Grigoriev I.V."/>
            <person name="Vagvolgyi C."/>
            <person name="Papp T."/>
            <person name="Martin F.M."/>
            <person name="Miettinen O."/>
            <person name="Hibbett D.S."/>
            <person name="Nagy L.G."/>
        </authorList>
    </citation>
    <scope>NUCLEOTIDE SEQUENCE [LARGE SCALE GENOMIC DNA]</scope>
    <source>
        <strain evidence="12 13">CBS 309.79</strain>
    </source>
</reference>
<keyword evidence="11" id="KW-1133">Transmembrane helix</keyword>
<evidence type="ECO:0000256" key="2">
    <source>
        <dbReference type="ARBA" id="ARBA00010617"/>
    </source>
</evidence>
<dbReference type="GO" id="GO:0020037">
    <property type="term" value="F:heme binding"/>
    <property type="evidence" value="ECO:0007669"/>
    <property type="project" value="InterPro"/>
</dbReference>
<accession>A0A5C3QDV5</accession>
<evidence type="ECO:0000256" key="10">
    <source>
        <dbReference type="SAM" id="MobiDB-lite"/>
    </source>
</evidence>
<keyword evidence="6 8" id="KW-0408">Iron</keyword>
<dbReference type="InterPro" id="IPR036396">
    <property type="entry name" value="Cyt_P450_sf"/>
</dbReference>
<dbReference type="Proteomes" id="UP000305067">
    <property type="component" value="Unassembled WGS sequence"/>
</dbReference>
<evidence type="ECO:0000256" key="5">
    <source>
        <dbReference type="ARBA" id="ARBA00023002"/>
    </source>
</evidence>
<evidence type="ECO:0000256" key="7">
    <source>
        <dbReference type="ARBA" id="ARBA00023033"/>
    </source>
</evidence>
<evidence type="ECO:0000256" key="11">
    <source>
        <dbReference type="SAM" id="Phobius"/>
    </source>
</evidence>
<dbReference type="InterPro" id="IPR002401">
    <property type="entry name" value="Cyt_P450_E_grp-I"/>
</dbReference>
<keyword evidence="5 9" id="KW-0560">Oxidoreductase</keyword>
<dbReference type="EMBL" id="ML178840">
    <property type="protein sequence ID" value="TFK98348.1"/>
    <property type="molecule type" value="Genomic_DNA"/>
</dbReference>
<dbReference type="PROSITE" id="PS00086">
    <property type="entry name" value="CYTOCHROME_P450"/>
    <property type="match status" value="1"/>
</dbReference>
<name>A0A5C3QDV5_9AGAR</name>
<keyword evidence="11" id="KW-0472">Membrane</keyword>
<organism evidence="12 13">
    <name type="scientific">Pterulicium gracile</name>
    <dbReference type="NCBI Taxonomy" id="1884261"/>
    <lineage>
        <taxon>Eukaryota</taxon>
        <taxon>Fungi</taxon>
        <taxon>Dikarya</taxon>
        <taxon>Basidiomycota</taxon>
        <taxon>Agaricomycotina</taxon>
        <taxon>Agaricomycetes</taxon>
        <taxon>Agaricomycetidae</taxon>
        <taxon>Agaricales</taxon>
        <taxon>Pleurotineae</taxon>
        <taxon>Pterulaceae</taxon>
        <taxon>Pterulicium</taxon>
    </lineage>
</organism>
<keyword evidence="3 8" id="KW-0349">Heme</keyword>
<evidence type="ECO:0000256" key="4">
    <source>
        <dbReference type="ARBA" id="ARBA00022723"/>
    </source>
</evidence>
<keyword evidence="7 9" id="KW-0503">Monooxygenase</keyword>
<dbReference type="PANTHER" id="PTHR24287:SF1">
    <property type="entry name" value="P450, PUTATIVE (EUROFUNG)-RELATED"/>
    <property type="match status" value="1"/>
</dbReference>
<evidence type="ECO:0000313" key="13">
    <source>
        <dbReference type="Proteomes" id="UP000305067"/>
    </source>
</evidence>
<gene>
    <name evidence="12" type="ORF">BDV98DRAFT_552898</name>
</gene>
<protein>
    <submittedName>
        <fullName evidence="12">Cytochrome P450 monooxygenase CYP63</fullName>
    </submittedName>
</protein>
<dbReference type="PANTHER" id="PTHR24287">
    <property type="entry name" value="P450, PUTATIVE (EUROFUNG)-RELATED"/>
    <property type="match status" value="1"/>
</dbReference>
<evidence type="ECO:0000256" key="3">
    <source>
        <dbReference type="ARBA" id="ARBA00022617"/>
    </source>
</evidence>
<dbReference type="InterPro" id="IPR017972">
    <property type="entry name" value="Cyt_P450_CS"/>
</dbReference>
<feature type="transmembrane region" description="Helical" evidence="11">
    <location>
        <begin position="47"/>
        <end position="64"/>
    </location>
</feature>
<dbReference type="STRING" id="1884261.A0A5C3QDV5"/>
<evidence type="ECO:0000256" key="1">
    <source>
        <dbReference type="ARBA" id="ARBA00001971"/>
    </source>
</evidence>
<feature type="compositionally biased region" description="Polar residues" evidence="10">
    <location>
        <begin position="256"/>
        <end position="269"/>
    </location>
</feature>
<dbReference type="OrthoDB" id="1470350at2759"/>
<dbReference type="Pfam" id="PF00067">
    <property type="entry name" value="p450"/>
    <property type="match status" value="1"/>
</dbReference>
<evidence type="ECO:0000256" key="8">
    <source>
        <dbReference type="PIRSR" id="PIRSR602401-1"/>
    </source>
</evidence>
<dbReference type="GO" id="GO:0005506">
    <property type="term" value="F:iron ion binding"/>
    <property type="evidence" value="ECO:0007669"/>
    <property type="project" value="InterPro"/>
</dbReference>
<comment type="cofactor">
    <cofactor evidence="1 8">
        <name>heme</name>
        <dbReference type="ChEBI" id="CHEBI:30413"/>
    </cofactor>
</comment>
<dbReference type="InterPro" id="IPR001128">
    <property type="entry name" value="Cyt_P450"/>
</dbReference>
<evidence type="ECO:0000256" key="6">
    <source>
        <dbReference type="ARBA" id="ARBA00023004"/>
    </source>
</evidence>
<dbReference type="GO" id="GO:0016705">
    <property type="term" value="F:oxidoreductase activity, acting on paired donors, with incorporation or reduction of molecular oxygen"/>
    <property type="evidence" value="ECO:0007669"/>
    <property type="project" value="InterPro"/>
</dbReference>
<dbReference type="Gene3D" id="1.10.630.10">
    <property type="entry name" value="Cytochrome P450"/>
    <property type="match status" value="1"/>
</dbReference>